<evidence type="ECO:0000256" key="1">
    <source>
        <dbReference type="SAM" id="MobiDB-lite"/>
    </source>
</evidence>
<dbReference type="EMBL" id="BMFT01000001">
    <property type="protein sequence ID" value="GGH29670.1"/>
    <property type="molecule type" value="Genomic_DNA"/>
</dbReference>
<organism evidence="2 3">
    <name type="scientific">Paenibacillus segetis</name>
    <dbReference type="NCBI Taxonomy" id="1325360"/>
    <lineage>
        <taxon>Bacteria</taxon>
        <taxon>Bacillati</taxon>
        <taxon>Bacillota</taxon>
        <taxon>Bacilli</taxon>
        <taxon>Bacillales</taxon>
        <taxon>Paenibacillaceae</taxon>
        <taxon>Paenibacillus</taxon>
    </lineage>
</organism>
<accession>A0ABQ1YKK9</accession>
<feature type="compositionally biased region" description="Basic residues" evidence="1">
    <location>
        <begin position="44"/>
        <end position="60"/>
    </location>
</feature>
<evidence type="ECO:0000313" key="2">
    <source>
        <dbReference type="EMBL" id="GGH29670.1"/>
    </source>
</evidence>
<sequence>MPGSMPNIRKFNLSPMSQLSEHMYSIYYSKDEAIRGKSLDTTSRNRHKSTWLVKNKKRRK</sequence>
<protein>
    <submittedName>
        <fullName evidence="2">Uncharacterized protein</fullName>
    </submittedName>
</protein>
<dbReference type="Proteomes" id="UP000659344">
    <property type="component" value="Unassembled WGS sequence"/>
</dbReference>
<evidence type="ECO:0000313" key="3">
    <source>
        <dbReference type="Proteomes" id="UP000659344"/>
    </source>
</evidence>
<gene>
    <name evidence="2" type="ORF">GCM10008013_32390</name>
</gene>
<keyword evidence="3" id="KW-1185">Reference proteome</keyword>
<reference evidence="3" key="1">
    <citation type="journal article" date="2019" name="Int. J. Syst. Evol. Microbiol.">
        <title>The Global Catalogue of Microorganisms (GCM) 10K type strain sequencing project: providing services to taxonomists for standard genome sequencing and annotation.</title>
        <authorList>
            <consortium name="The Broad Institute Genomics Platform"/>
            <consortium name="The Broad Institute Genome Sequencing Center for Infectious Disease"/>
            <person name="Wu L."/>
            <person name="Ma J."/>
        </authorList>
    </citation>
    <scope>NUCLEOTIDE SEQUENCE [LARGE SCALE GENOMIC DNA]</scope>
    <source>
        <strain evidence="3">CGMCC 1.12769</strain>
    </source>
</reference>
<comment type="caution">
    <text evidence="2">The sequence shown here is derived from an EMBL/GenBank/DDBJ whole genome shotgun (WGS) entry which is preliminary data.</text>
</comment>
<name>A0ABQ1YKK9_9BACL</name>
<proteinExistence type="predicted"/>
<feature type="region of interest" description="Disordered" evidence="1">
    <location>
        <begin position="38"/>
        <end position="60"/>
    </location>
</feature>